<gene>
    <name evidence="2" type="ORF">FQA47_013113</name>
</gene>
<proteinExistence type="predicted"/>
<accession>A0A834F2D0</accession>
<dbReference type="EMBL" id="WKFB01001031">
    <property type="protein sequence ID" value="KAF6715697.1"/>
    <property type="molecule type" value="Genomic_DNA"/>
</dbReference>
<dbReference type="AlphaFoldDB" id="A0A834F2D0"/>
<evidence type="ECO:0000256" key="1">
    <source>
        <dbReference type="SAM" id="MobiDB-lite"/>
    </source>
</evidence>
<reference evidence="2" key="1">
    <citation type="journal article" name="BMC Genomics">
        <title>Long-read sequencing and de novo genome assembly of marine medaka (Oryzias melastigma).</title>
        <authorList>
            <person name="Liang P."/>
            <person name="Saqib H.S.A."/>
            <person name="Ni X."/>
            <person name="Shen Y."/>
        </authorList>
    </citation>
    <scope>NUCLEOTIDE SEQUENCE</scope>
    <source>
        <strain evidence="2">Bigg-433</strain>
    </source>
</reference>
<name>A0A834F2D0_ORYME</name>
<comment type="caution">
    <text evidence="2">The sequence shown here is derived from an EMBL/GenBank/DDBJ whole genome shotgun (WGS) entry which is preliminary data.</text>
</comment>
<feature type="region of interest" description="Disordered" evidence="1">
    <location>
        <begin position="1"/>
        <end position="27"/>
    </location>
</feature>
<organism evidence="2 3">
    <name type="scientific">Oryzias melastigma</name>
    <name type="common">Marine medaka</name>
    <dbReference type="NCBI Taxonomy" id="30732"/>
    <lineage>
        <taxon>Eukaryota</taxon>
        <taxon>Metazoa</taxon>
        <taxon>Chordata</taxon>
        <taxon>Craniata</taxon>
        <taxon>Vertebrata</taxon>
        <taxon>Euteleostomi</taxon>
        <taxon>Actinopterygii</taxon>
        <taxon>Neopterygii</taxon>
        <taxon>Teleostei</taxon>
        <taxon>Neoteleostei</taxon>
        <taxon>Acanthomorphata</taxon>
        <taxon>Ovalentaria</taxon>
        <taxon>Atherinomorphae</taxon>
        <taxon>Beloniformes</taxon>
        <taxon>Adrianichthyidae</taxon>
        <taxon>Oryziinae</taxon>
        <taxon>Oryzias</taxon>
    </lineage>
</organism>
<sequence length="88" mass="9179">MISGGFHVPQRSSRDVSLHSSRLRRTSSSGDLQVFFRAATAAKQSDCVTVTGAGLQPDACCALLHHCGSSSCAQSATRAHFLSGSAEL</sequence>
<protein>
    <submittedName>
        <fullName evidence="2">Uncharacterized protein</fullName>
    </submittedName>
</protein>
<evidence type="ECO:0000313" key="3">
    <source>
        <dbReference type="Proteomes" id="UP000646548"/>
    </source>
</evidence>
<dbReference type="Proteomes" id="UP000646548">
    <property type="component" value="Unassembled WGS sequence"/>
</dbReference>
<evidence type="ECO:0000313" key="2">
    <source>
        <dbReference type="EMBL" id="KAF6715697.1"/>
    </source>
</evidence>